<sequence length="227" mass="23008">MAHVVGGDGDAGQQRMPQSRQQERGGTGRGRGGGRGGRGGRGARGRVELSSTATGFLAMGPSALAASRSSRISAGMGGGGGGGGGGMPGTAGAAMIDLDTAISDGTAKFSADLWAPVAYDAVGRTASTSQGSRQGRRKAVMKAASTVAVKMEEDEEDDAFAGVKVKQEEDVLSMLQQEVSESAAGMDVGNGEEGEDAGEEDGTHIPPPARHLLEPVLRDNTHVFPRT</sequence>
<feature type="region of interest" description="Disordered" evidence="1">
    <location>
        <begin position="180"/>
        <end position="227"/>
    </location>
</feature>
<dbReference type="AlphaFoldDB" id="A0A4P9YVF8"/>
<proteinExistence type="predicted"/>
<feature type="compositionally biased region" description="Gly residues" evidence="1">
    <location>
        <begin position="25"/>
        <end position="42"/>
    </location>
</feature>
<accession>A0A4P9YVF8</accession>
<feature type="compositionally biased region" description="Gly residues" evidence="1">
    <location>
        <begin position="1"/>
        <end position="10"/>
    </location>
</feature>
<dbReference type="OrthoDB" id="5836119at2759"/>
<evidence type="ECO:0000256" key="1">
    <source>
        <dbReference type="SAM" id="MobiDB-lite"/>
    </source>
</evidence>
<gene>
    <name evidence="2" type="ORF">SYNPS1DRAFT_31078</name>
</gene>
<feature type="non-terminal residue" evidence="2">
    <location>
        <position position="227"/>
    </location>
</feature>
<dbReference type="Proteomes" id="UP000278143">
    <property type="component" value="Unassembled WGS sequence"/>
</dbReference>
<feature type="compositionally biased region" description="Acidic residues" evidence="1">
    <location>
        <begin position="190"/>
        <end position="200"/>
    </location>
</feature>
<dbReference type="EMBL" id="KZ991211">
    <property type="protein sequence ID" value="RKP23211.1"/>
    <property type="molecule type" value="Genomic_DNA"/>
</dbReference>
<name>A0A4P9YVF8_9FUNG</name>
<reference evidence="3" key="1">
    <citation type="journal article" date="2018" name="Nat. Microbiol.">
        <title>Leveraging single-cell genomics to expand the fungal tree of life.</title>
        <authorList>
            <person name="Ahrendt S.R."/>
            <person name="Quandt C.A."/>
            <person name="Ciobanu D."/>
            <person name="Clum A."/>
            <person name="Salamov A."/>
            <person name="Andreopoulos B."/>
            <person name="Cheng J.F."/>
            <person name="Woyke T."/>
            <person name="Pelin A."/>
            <person name="Henrissat B."/>
            <person name="Reynolds N.K."/>
            <person name="Benny G.L."/>
            <person name="Smith M.E."/>
            <person name="James T.Y."/>
            <person name="Grigoriev I.V."/>
        </authorList>
    </citation>
    <scope>NUCLEOTIDE SEQUENCE [LARGE SCALE GENOMIC DNA]</scope>
    <source>
        <strain evidence="3">Benny S71-1</strain>
    </source>
</reference>
<organism evidence="2 3">
    <name type="scientific">Syncephalis pseudoplumigaleata</name>
    <dbReference type="NCBI Taxonomy" id="1712513"/>
    <lineage>
        <taxon>Eukaryota</taxon>
        <taxon>Fungi</taxon>
        <taxon>Fungi incertae sedis</taxon>
        <taxon>Zoopagomycota</taxon>
        <taxon>Zoopagomycotina</taxon>
        <taxon>Zoopagomycetes</taxon>
        <taxon>Zoopagales</taxon>
        <taxon>Piptocephalidaceae</taxon>
        <taxon>Syncephalis</taxon>
    </lineage>
</organism>
<evidence type="ECO:0000313" key="2">
    <source>
        <dbReference type="EMBL" id="RKP23211.1"/>
    </source>
</evidence>
<keyword evidence="3" id="KW-1185">Reference proteome</keyword>
<feature type="region of interest" description="Disordered" evidence="1">
    <location>
        <begin position="1"/>
        <end position="53"/>
    </location>
</feature>
<feature type="compositionally biased region" description="Basic and acidic residues" evidence="1">
    <location>
        <begin position="211"/>
        <end position="221"/>
    </location>
</feature>
<protein>
    <submittedName>
        <fullName evidence="2">Uncharacterized protein</fullName>
    </submittedName>
</protein>
<evidence type="ECO:0000313" key="3">
    <source>
        <dbReference type="Proteomes" id="UP000278143"/>
    </source>
</evidence>